<evidence type="ECO:0000313" key="3">
    <source>
        <dbReference type="Proteomes" id="UP001596507"/>
    </source>
</evidence>
<organism evidence="2 3">
    <name type="scientific">Microbacterium fluvii</name>
    <dbReference type="NCBI Taxonomy" id="415215"/>
    <lineage>
        <taxon>Bacteria</taxon>
        <taxon>Bacillati</taxon>
        <taxon>Actinomycetota</taxon>
        <taxon>Actinomycetes</taxon>
        <taxon>Micrococcales</taxon>
        <taxon>Microbacteriaceae</taxon>
        <taxon>Microbacterium</taxon>
    </lineage>
</organism>
<feature type="transmembrane region" description="Helical" evidence="1">
    <location>
        <begin position="209"/>
        <end position="229"/>
    </location>
</feature>
<dbReference type="RefSeq" id="WP_262874815.1">
    <property type="nucleotide sequence ID" value="NZ_BAABKW010000001.1"/>
</dbReference>
<keyword evidence="1" id="KW-0812">Transmembrane</keyword>
<feature type="transmembrane region" description="Helical" evidence="1">
    <location>
        <begin position="136"/>
        <end position="158"/>
    </location>
</feature>
<feature type="transmembrane region" description="Helical" evidence="1">
    <location>
        <begin position="403"/>
        <end position="428"/>
    </location>
</feature>
<evidence type="ECO:0000313" key="2">
    <source>
        <dbReference type="EMBL" id="MFC7269901.1"/>
    </source>
</evidence>
<keyword evidence="1" id="KW-0472">Membrane</keyword>
<feature type="transmembrane region" description="Helical" evidence="1">
    <location>
        <begin position="56"/>
        <end position="82"/>
    </location>
</feature>
<feature type="transmembrane region" description="Helical" evidence="1">
    <location>
        <begin position="448"/>
        <end position="477"/>
    </location>
</feature>
<accession>A0ABW2HH27</accession>
<feature type="transmembrane region" description="Helical" evidence="1">
    <location>
        <begin position="375"/>
        <end position="397"/>
    </location>
</feature>
<protein>
    <recommendedName>
        <fullName evidence="4">ABC-2 type transport system permease protein</fullName>
    </recommendedName>
</protein>
<keyword evidence="3" id="KW-1185">Reference proteome</keyword>
<gene>
    <name evidence="2" type="ORF">ACFQRL_13095</name>
</gene>
<proteinExistence type="predicted"/>
<keyword evidence="1" id="KW-1133">Transmembrane helix</keyword>
<feature type="transmembrane region" description="Helical" evidence="1">
    <location>
        <begin position="21"/>
        <end position="50"/>
    </location>
</feature>
<feature type="transmembrane region" description="Helical" evidence="1">
    <location>
        <begin position="236"/>
        <end position="254"/>
    </location>
</feature>
<dbReference type="EMBL" id="JBHTBE010000003">
    <property type="protein sequence ID" value="MFC7269901.1"/>
    <property type="molecule type" value="Genomic_DNA"/>
</dbReference>
<feature type="transmembrane region" description="Helical" evidence="1">
    <location>
        <begin position="170"/>
        <end position="189"/>
    </location>
</feature>
<sequence>MVATVLRLRWRVLGNSLARRPWQLVGFCFGVLWALSILALIVVACVAVGAADDPTLSRVVAVVAGSLLLVGWVLAPVLVAGIDTSVDAARLAPFPLSRRQTMVALAGVGATGIPGIVTTLAALAAAALWLHRPAAAIAAVPCALLAVLTCVVAGRLVATLSVGLGASRRASQLVSTIVLVVLIMTGPILTGVMTLLDEAADLGARVQQAAAVLAWTPLGAAWAAPAYVAQGAWVEALATALIAVATLVTVWMLWARALDASLSSPPRQAARTVAPGRLGLFGRMPTGALGATWARSLTGWLRDPRYGRQLLLVPLFPVLFAFTGGIDGPLFGLSAVVVALILVMAGYTDVSYDGTAFASVLSTPARGRDDRLGRLLGAACVGVPSIVLIAVVTAAISGSLARLPALLGAALGVLLAGYAVTAVSSALIASPVAAPGDSPFKTVPGQTFVNGLLVFVVLAAVAVLAAPAGIVSAIALVGGSAGLGWLALAIALVGGVAEIALGVVVGGRAIERTGPDLLMRIKAFPVS</sequence>
<feature type="transmembrane region" description="Helical" evidence="1">
    <location>
        <begin position="483"/>
        <end position="510"/>
    </location>
</feature>
<reference evidence="3" key="1">
    <citation type="journal article" date="2019" name="Int. J. Syst. Evol. Microbiol.">
        <title>The Global Catalogue of Microorganisms (GCM) 10K type strain sequencing project: providing services to taxonomists for standard genome sequencing and annotation.</title>
        <authorList>
            <consortium name="The Broad Institute Genomics Platform"/>
            <consortium name="The Broad Institute Genome Sequencing Center for Infectious Disease"/>
            <person name="Wu L."/>
            <person name="Ma J."/>
        </authorList>
    </citation>
    <scope>NUCLEOTIDE SEQUENCE [LARGE SCALE GENOMIC DNA]</scope>
    <source>
        <strain evidence="3">CGMCC 1.15772</strain>
    </source>
</reference>
<feature type="transmembrane region" description="Helical" evidence="1">
    <location>
        <begin position="330"/>
        <end position="347"/>
    </location>
</feature>
<evidence type="ECO:0000256" key="1">
    <source>
        <dbReference type="SAM" id="Phobius"/>
    </source>
</evidence>
<name>A0ABW2HH27_9MICO</name>
<dbReference type="Proteomes" id="UP001596507">
    <property type="component" value="Unassembled WGS sequence"/>
</dbReference>
<comment type="caution">
    <text evidence="2">The sequence shown here is derived from an EMBL/GenBank/DDBJ whole genome shotgun (WGS) entry which is preliminary data.</text>
</comment>
<evidence type="ECO:0008006" key="4">
    <source>
        <dbReference type="Google" id="ProtNLM"/>
    </source>
</evidence>
<feature type="transmembrane region" description="Helical" evidence="1">
    <location>
        <begin position="103"/>
        <end position="130"/>
    </location>
</feature>